<dbReference type="Proteomes" id="UP001583177">
    <property type="component" value="Unassembled WGS sequence"/>
</dbReference>
<dbReference type="Pfam" id="PF22942">
    <property type="entry name" value="DUF7025"/>
    <property type="match status" value="1"/>
</dbReference>
<protein>
    <recommendedName>
        <fullName evidence="1">DUF7025 domain-containing protein</fullName>
    </recommendedName>
</protein>
<gene>
    <name evidence="2" type="ORF">Daus18300_011400</name>
</gene>
<evidence type="ECO:0000313" key="2">
    <source>
        <dbReference type="EMBL" id="KAL1854479.1"/>
    </source>
</evidence>
<comment type="caution">
    <text evidence="2">The sequence shown here is derived from an EMBL/GenBank/DDBJ whole genome shotgun (WGS) entry which is preliminary data.</text>
</comment>
<evidence type="ECO:0000313" key="3">
    <source>
        <dbReference type="Proteomes" id="UP001583177"/>
    </source>
</evidence>
<dbReference type="PANTHER" id="PTHR46411:SF4">
    <property type="entry name" value="AAA+ ATPASE DOMAIN-CONTAINING PROTEIN"/>
    <property type="match status" value="1"/>
</dbReference>
<sequence length="307" mass="35441">MEVDKRIVVVRSIHIKQALQKIVTYCPGLRLSGEFLEIVEPYCLFYHHLDGIKAYQRTFHGAPDHDGNIRDLYSDTKKPGLKPCDEVTYKHLAVLRDAIQSQNLAAVEEEEKRHEQSPALVTFGMLWLLLKPGTTVYTKVHGRLAACVIKQFNFSPQFTLRKEAVAYKVELWHLQYDGKVLGRYELDRSIRAFEGEKRLTDLEVTPAKFYDAHDNGALRKKLEDRGEKYFKFISRPRQVDYRGQSLGKMAQWCAMIWNRMLLMSLNEAGTTFQCRHLRLIAAKLYHMQMLGAALILTRSNLTTKAHG</sequence>
<name>A0ABR3W6J6_9PEZI</name>
<dbReference type="EMBL" id="JAWRVE010000138">
    <property type="protein sequence ID" value="KAL1854479.1"/>
    <property type="molecule type" value="Genomic_DNA"/>
</dbReference>
<reference evidence="2 3" key="1">
    <citation type="journal article" date="2024" name="IMA Fungus">
        <title>IMA Genome - F19 : A genome assembly and annotation guide to empower mycologists, including annotated draft genome sequences of Ceratocystis pirilliformis, Diaporthe australafricana, Fusarium ophioides, Paecilomyces lecythidis, and Sporothrix stenoceras.</title>
        <authorList>
            <person name="Aylward J."/>
            <person name="Wilson A.M."/>
            <person name="Visagie C.M."/>
            <person name="Spraker J."/>
            <person name="Barnes I."/>
            <person name="Buitendag C."/>
            <person name="Ceriani C."/>
            <person name="Del Mar Angel L."/>
            <person name="du Plessis D."/>
            <person name="Fuchs T."/>
            <person name="Gasser K."/>
            <person name="Kramer D."/>
            <person name="Li W."/>
            <person name="Munsamy K."/>
            <person name="Piso A."/>
            <person name="Price J.L."/>
            <person name="Sonnekus B."/>
            <person name="Thomas C."/>
            <person name="van der Nest A."/>
            <person name="van Dijk A."/>
            <person name="van Heerden A."/>
            <person name="van Vuuren N."/>
            <person name="Yilmaz N."/>
            <person name="Duong T.A."/>
            <person name="van der Merwe N.A."/>
            <person name="Wingfield M.J."/>
            <person name="Wingfield B.D."/>
        </authorList>
    </citation>
    <scope>NUCLEOTIDE SEQUENCE [LARGE SCALE GENOMIC DNA]</scope>
    <source>
        <strain evidence="2 3">CMW 18300</strain>
    </source>
</reference>
<proteinExistence type="predicted"/>
<organism evidence="2 3">
    <name type="scientific">Diaporthe australafricana</name>
    <dbReference type="NCBI Taxonomy" id="127596"/>
    <lineage>
        <taxon>Eukaryota</taxon>
        <taxon>Fungi</taxon>
        <taxon>Dikarya</taxon>
        <taxon>Ascomycota</taxon>
        <taxon>Pezizomycotina</taxon>
        <taxon>Sordariomycetes</taxon>
        <taxon>Sordariomycetidae</taxon>
        <taxon>Diaporthales</taxon>
        <taxon>Diaporthaceae</taxon>
        <taxon>Diaporthe</taxon>
    </lineage>
</organism>
<dbReference type="PANTHER" id="PTHR46411">
    <property type="entry name" value="FAMILY ATPASE, PUTATIVE-RELATED"/>
    <property type="match status" value="1"/>
</dbReference>
<keyword evidence="3" id="KW-1185">Reference proteome</keyword>
<feature type="domain" description="DUF7025" evidence="1">
    <location>
        <begin position="112"/>
        <end position="210"/>
    </location>
</feature>
<evidence type="ECO:0000259" key="1">
    <source>
        <dbReference type="Pfam" id="PF22942"/>
    </source>
</evidence>
<dbReference type="InterPro" id="IPR054289">
    <property type="entry name" value="DUF7025"/>
</dbReference>
<accession>A0ABR3W6J6</accession>